<dbReference type="PANTHER" id="PTHR13530:SF3">
    <property type="entry name" value="TBC1 DOMAIN FAMILY MEMBER 7"/>
    <property type="match status" value="1"/>
</dbReference>
<dbReference type="Proteomes" id="UP000324222">
    <property type="component" value="Unassembled WGS sequence"/>
</dbReference>
<evidence type="ECO:0000256" key="5">
    <source>
        <dbReference type="ARBA" id="ARBA00023136"/>
    </source>
</evidence>
<dbReference type="Gene3D" id="1.10.10.750">
    <property type="entry name" value="Ypt/Rab-GAP domain of gyp1p, domain 1"/>
    <property type="match status" value="1"/>
</dbReference>
<dbReference type="PANTHER" id="PTHR13530">
    <property type="entry name" value="TBC1 DOMAIN FAMILY MEMBER 7"/>
    <property type="match status" value="1"/>
</dbReference>
<keyword evidence="7" id="KW-0812">Transmembrane</keyword>
<evidence type="ECO:0000313" key="9">
    <source>
        <dbReference type="Proteomes" id="UP000324222"/>
    </source>
</evidence>
<keyword evidence="3" id="KW-0343">GTPase activation</keyword>
<evidence type="ECO:0000256" key="2">
    <source>
        <dbReference type="ARBA" id="ARBA00004541"/>
    </source>
</evidence>
<proteinExistence type="predicted"/>
<protein>
    <submittedName>
        <fullName evidence="8">TBC1 domain family member 7</fullName>
    </submittedName>
</protein>
<dbReference type="Gene3D" id="1.10.8.680">
    <property type="entry name" value="Ypt/Rab-GAP domain of gyp1p, domain 2"/>
    <property type="match status" value="1"/>
</dbReference>
<feature type="transmembrane region" description="Helical" evidence="7">
    <location>
        <begin position="257"/>
        <end position="276"/>
    </location>
</feature>
<keyword evidence="6" id="KW-0968">Cytoplasmic vesicle</keyword>
<evidence type="ECO:0000313" key="8">
    <source>
        <dbReference type="EMBL" id="MPC90571.1"/>
    </source>
</evidence>
<evidence type="ECO:0000256" key="7">
    <source>
        <dbReference type="SAM" id="Phobius"/>
    </source>
</evidence>
<dbReference type="InterPro" id="IPR039842">
    <property type="entry name" value="TBC1D7"/>
</dbReference>
<evidence type="ECO:0000256" key="6">
    <source>
        <dbReference type="ARBA" id="ARBA00023329"/>
    </source>
</evidence>
<name>A0A5B7IYF5_PORTR</name>
<feature type="transmembrane region" description="Helical" evidence="7">
    <location>
        <begin position="222"/>
        <end position="245"/>
    </location>
</feature>
<dbReference type="AlphaFoldDB" id="A0A5B7IYF5"/>
<sequence length="320" mass="36003">MGDEKNFRSQFYKKVGLREVEEKRALEALLKEQPLDLERLTNFCWRSSVPAAHRHLVWKLLLQVVPRHAESHDYVRQQQRLAYEELWRAVSALGLTGYTDISPVGNTTDGLFEYHNHNYYHHPRRGGSGPEAPRPEDQLFMWLVSRGQLLHPPRELLRQPESQQFLAIVRKTAGLMDCPVDVFWVSSSVWALLRDNRAAVAAAVTEAAGTVRREHPALHYHLVCSGIFSSGLLTELCLSLFYDVFPESAMEKVLDKVVAGAFGILGCLTAALLLHLQQPLITAATAMGVKSVLSNMRKEEAEMVVAAALEQWLKAGADRK</sequence>
<keyword evidence="5 7" id="KW-0472">Membrane</keyword>
<dbReference type="InterPro" id="IPR043039">
    <property type="entry name" value="TBC1D7_dom2"/>
</dbReference>
<keyword evidence="4" id="KW-0963">Cytoplasm</keyword>
<accession>A0A5B7IYF5</accession>
<dbReference type="OrthoDB" id="18718at2759"/>
<evidence type="ECO:0000256" key="4">
    <source>
        <dbReference type="ARBA" id="ARBA00022490"/>
    </source>
</evidence>
<dbReference type="SUPFAM" id="SSF47923">
    <property type="entry name" value="Ypt/Rab-GAP domain of gyp1p"/>
    <property type="match status" value="1"/>
</dbReference>
<dbReference type="EMBL" id="VSRR010084865">
    <property type="protein sequence ID" value="MPC90571.1"/>
    <property type="molecule type" value="Genomic_DNA"/>
</dbReference>
<keyword evidence="7" id="KW-1133">Transmembrane helix</keyword>
<comment type="subcellular location">
    <subcellularLocation>
        <location evidence="2">Cytoplasmic vesicle</location>
    </subcellularLocation>
    <subcellularLocation>
        <location evidence="1">Endomembrane system</location>
    </subcellularLocation>
</comment>
<evidence type="ECO:0000256" key="1">
    <source>
        <dbReference type="ARBA" id="ARBA00004308"/>
    </source>
</evidence>
<dbReference type="Gene3D" id="1.10.472.80">
    <property type="entry name" value="Ypt/Rab-GAP domain of gyp1p, domain 3"/>
    <property type="match status" value="1"/>
</dbReference>
<dbReference type="InterPro" id="IPR035969">
    <property type="entry name" value="Rab-GAP_TBC_sf"/>
</dbReference>
<organism evidence="8 9">
    <name type="scientific">Portunus trituberculatus</name>
    <name type="common">Swimming crab</name>
    <name type="synonym">Neptunus trituberculatus</name>
    <dbReference type="NCBI Taxonomy" id="210409"/>
    <lineage>
        <taxon>Eukaryota</taxon>
        <taxon>Metazoa</taxon>
        <taxon>Ecdysozoa</taxon>
        <taxon>Arthropoda</taxon>
        <taxon>Crustacea</taxon>
        <taxon>Multicrustacea</taxon>
        <taxon>Malacostraca</taxon>
        <taxon>Eumalacostraca</taxon>
        <taxon>Eucarida</taxon>
        <taxon>Decapoda</taxon>
        <taxon>Pleocyemata</taxon>
        <taxon>Brachyura</taxon>
        <taxon>Eubrachyura</taxon>
        <taxon>Portunoidea</taxon>
        <taxon>Portunidae</taxon>
        <taxon>Portuninae</taxon>
        <taxon>Portunus</taxon>
    </lineage>
</organism>
<dbReference type="GO" id="GO:0012505">
    <property type="term" value="C:endomembrane system"/>
    <property type="evidence" value="ECO:0007669"/>
    <property type="project" value="UniProtKB-SubCell"/>
</dbReference>
<gene>
    <name evidence="8" type="primary">tbc1d7</name>
    <name evidence="8" type="ORF">E2C01_085565</name>
</gene>
<comment type="caution">
    <text evidence="8">The sequence shown here is derived from an EMBL/GenBank/DDBJ whole genome shotgun (WGS) entry which is preliminary data.</text>
</comment>
<dbReference type="GO" id="GO:0032007">
    <property type="term" value="P:negative regulation of TOR signaling"/>
    <property type="evidence" value="ECO:0007669"/>
    <property type="project" value="TreeGrafter"/>
</dbReference>
<dbReference type="GO" id="GO:0031410">
    <property type="term" value="C:cytoplasmic vesicle"/>
    <property type="evidence" value="ECO:0007669"/>
    <property type="project" value="UniProtKB-SubCell"/>
</dbReference>
<evidence type="ECO:0000256" key="3">
    <source>
        <dbReference type="ARBA" id="ARBA00022468"/>
    </source>
</evidence>
<reference evidence="8 9" key="1">
    <citation type="submission" date="2019-05" db="EMBL/GenBank/DDBJ databases">
        <title>Another draft genome of Portunus trituberculatus and its Hox gene families provides insights of decapod evolution.</title>
        <authorList>
            <person name="Jeong J.-H."/>
            <person name="Song I."/>
            <person name="Kim S."/>
            <person name="Choi T."/>
            <person name="Kim D."/>
            <person name="Ryu S."/>
            <person name="Kim W."/>
        </authorList>
    </citation>
    <scope>NUCLEOTIDE SEQUENCE [LARGE SCALE GENOMIC DNA]</scope>
    <source>
        <tissue evidence="8">Muscle</tissue>
    </source>
</reference>
<dbReference type="GO" id="GO:0005096">
    <property type="term" value="F:GTPase activator activity"/>
    <property type="evidence" value="ECO:0007669"/>
    <property type="project" value="UniProtKB-KW"/>
</dbReference>
<keyword evidence="9" id="KW-1185">Reference proteome</keyword>